<feature type="compositionally biased region" description="Low complexity" evidence="2">
    <location>
        <begin position="1173"/>
        <end position="1190"/>
    </location>
</feature>
<proteinExistence type="predicted"/>
<dbReference type="SUPFAM" id="SSF57997">
    <property type="entry name" value="Tropomyosin"/>
    <property type="match status" value="1"/>
</dbReference>
<evidence type="ECO:0000256" key="1">
    <source>
        <dbReference type="SAM" id="Coils"/>
    </source>
</evidence>
<protein>
    <submittedName>
        <fullName evidence="3">Uncharacterized protein</fullName>
    </submittedName>
</protein>
<evidence type="ECO:0000313" key="4">
    <source>
        <dbReference type="Proteomes" id="UP000232323"/>
    </source>
</evidence>
<dbReference type="PANTHER" id="PTHR46753:SF2">
    <property type="entry name" value="FYVE AND COILED-COIL DOMAIN-CONTAINING PROTEIN 1"/>
    <property type="match status" value="1"/>
</dbReference>
<feature type="compositionally biased region" description="Polar residues" evidence="2">
    <location>
        <begin position="32"/>
        <end position="72"/>
    </location>
</feature>
<accession>A0A250WZ72</accession>
<keyword evidence="1" id="KW-0175">Coiled coil</keyword>
<feature type="coiled-coil region" evidence="1">
    <location>
        <begin position="1073"/>
        <end position="1128"/>
    </location>
</feature>
<dbReference type="GO" id="GO:0005764">
    <property type="term" value="C:lysosome"/>
    <property type="evidence" value="ECO:0007669"/>
    <property type="project" value="TreeGrafter"/>
</dbReference>
<dbReference type="EMBL" id="BEGY01000015">
    <property type="protein sequence ID" value="GAX76138.1"/>
    <property type="molecule type" value="Genomic_DNA"/>
</dbReference>
<feature type="compositionally biased region" description="Polar residues" evidence="2">
    <location>
        <begin position="1"/>
        <end position="10"/>
    </location>
</feature>
<evidence type="ECO:0000256" key="2">
    <source>
        <dbReference type="SAM" id="MobiDB-lite"/>
    </source>
</evidence>
<feature type="coiled-coil region" evidence="1">
    <location>
        <begin position="434"/>
        <end position="461"/>
    </location>
</feature>
<feature type="region of interest" description="Disordered" evidence="2">
    <location>
        <begin position="1247"/>
        <end position="1292"/>
    </location>
</feature>
<dbReference type="STRING" id="1157962.A0A250WZ72"/>
<evidence type="ECO:0000313" key="3">
    <source>
        <dbReference type="EMBL" id="GAX76138.1"/>
    </source>
</evidence>
<feature type="coiled-coil region" evidence="1">
    <location>
        <begin position="540"/>
        <end position="768"/>
    </location>
</feature>
<gene>
    <name evidence="3" type="ORF">CEUSTIGMA_g3581.t1</name>
</gene>
<feature type="compositionally biased region" description="Low complexity" evidence="2">
    <location>
        <begin position="1257"/>
        <end position="1279"/>
    </location>
</feature>
<dbReference type="GO" id="GO:0072383">
    <property type="term" value="P:plus-end-directed vesicle transport along microtubule"/>
    <property type="evidence" value="ECO:0007669"/>
    <property type="project" value="TreeGrafter"/>
</dbReference>
<reference evidence="3 4" key="1">
    <citation type="submission" date="2017-08" db="EMBL/GenBank/DDBJ databases">
        <title>Acidophilic green algal genome provides insights into adaptation to an acidic environment.</title>
        <authorList>
            <person name="Hirooka S."/>
            <person name="Hirose Y."/>
            <person name="Kanesaki Y."/>
            <person name="Higuchi S."/>
            <person name="Fujiwara T."/>
            <person name="Onuma R."/>
            <person name="Era A."/>
            <person name="Ohbayashi R."/>
            <person name="Uzuka A."/>
            <person name="Nozaki H."/>
            <person name="Yoshikawa H."/>
            <person name="Miyagishima S.Y."/>
        </authorList>
    </citation>
    <scope>NUCLEOTIDE SEQUENCE [LARGE SCALE GENOMIC DNA]</scope>
    <source>
        <strain evidence="3 4">NIES-2499</strain>
    </source>
</reference>
<dbReference type="GO" id="GO:1901098">
    <property type="term" value="P:positive regulation of autophagosome maturation"/>
    <property type="evidence" value="ECO:0007669"/>
    <property type="project" value="TreeGrafter"/>
</dbReference>
<organism evidence="3 4">
    <name type="scientific">Chlamydomonas eustigma</name>
    <dbReference type="NCBI Taxonomy" id="1157962"/>
    <lineage>
        <taxon>Eukaryota</taxon>
        <taxon>Viridiplantae</taxon>
        <taxon>Chlorophyta</taxon>
        <taxon>core chlorophytes</taxon>
        <taxon>Chlorophyceae</taxon>
        <taxon>CS clade</taxon>
        <taxon>Chlamydomonadales</taxon>
        <taxon>Chlamydomonadaceae</taxon>
        <taxon>Chlamydomonas</taxon>
    </lineage>
</organism>
<feature type="region of interest" description="Disordered" evidence="2">
    <location>
        <begin position="1"/>
        <end position="73"/>
    </location>
</feature>
<comment type="caution">
    <text evidence="3">The sequence shown here is derived from an EMBL/GenBank/DDBJ whole genome shotgun (WGS) entry which is preliminary data.</text>
</comment>
<dbReference type="OrthoDB" id="10692345at2759"/>
<keyword evidence="4" id="KW-1185">Reference proteome</keyword>
<feature type="region of interest" description="Disordered" evidence="2">
    <location>
        <begin position="1154"/>
        <end position="1234"/>
    </location>
</feature>
<dbReference type="Proteomes" id="UP000232323">
    <property type="component" value="Unassembled WGS sequence"/>
</dbReference>
<feature type="coiled-coil region" evidence="1">
    <location>
        <begin position="840"/>
        <end position="892"/>
    </location>
</feature>
<name>A0A250WZ72_9CHLO</name>
<feature type="coiled-coil region" evidence="1">
    <location>
        <begin position="921"/>
        <end position="948"/>
    </location>
</feature>
<feature type="compositionally biased region" description="Low complexity" evidence="2">
    <location>
        <begin position="1209"/>
        <end position="1225"/>
    </location>
</feature>
<sequence>MSTKGRTYSAPSLPGGASQSQWSRPPVGSFNGGSSNQGMGLLVSGSSPLQSNLSLMEKTNPSSAMSPTSIKTKSPYLPKPMKVLMFQPLEVPGASLISPSRHSDRPGTAPFEIGRISSPKKVASLELLKIDIRRLHAAIQTAADLPVSGSGAYGVLNIKTCRSESGARAEVAAAAVSALSSGSSDAALEAELASSGSDRLALLELLSSKASNLMLSSARQYRSLGLDSGTVTVCSQELNNGTAPKLSRPALPLAGQGRSQSAQFRNNQNNQWVGSEGSGKAGSESLTSALLDAVAVMNELQRLGVNREAARRDAEERATDFKNKLEASLQDVTMLRNIVGELQASSSLRSEALTRASSARSPVIDAPQHPDVALLRQIQALNQSLSDARGQLDAVNRKAKLEAAEASSVSSDLDALRKALKLSQGKEQQVCKERDQSDNRCRQLESDLVKITKKFEQMSRDQLHLQASCQKYESDLCNEKQKCEYLASELDQMEKRAQAEAAEVLATAAAAAAQNKGAAKASQTDADERDDLLRSKSAEVDALSERLSSALSAASAAKEEFLIKQDALQKRVESLKSTLDTLLEDVDKAEIIKRQLSQELSEAKKRSEFASLQLDQSRKQLEELQNQHQDSERVHGAAMANLERTIEALRVRLVEAEGREGALQARLKSESEDRRRSEAKLVEEAERADSYQQHVMQLEEASMQFEDRLMGLKGQLTSKESAVQTLRQLLTEAQQRWERSQSDLEAERKRLEAEYKEAAAIRSSLQQEATTMKAMGALVQTKTMRFDISGLMKLPPAPGSTLAAHMFNDPSAISGASAGAMRPGSAAVMGMPGDSSAAVNMRLSNLVKELQEQVQMQALQLQQQMGAEDKARDQLKNELESLKKQETDLRADSHALRSKLEDQCKLLSESQVACADHRAREEDADRQRQEAVSKAAGLQEELASVKQKFEETCSRLSAAQEGNLALKSSSPDGDSLRSTVDSLRSTVDSLRNQLATLGDAAAEVTHLKAQVTHLQDQLKERAEQCSTKERELADVQMIRERLQKDVAYKTRSADKLAAELAEMQTAGALSLDYESLLDQLQAARSNLLKCSEKLERAESTIYYQDEQIASLQARAKVLEEQLATSLAASLAQSSGLTSTGSGSTALSLLMLRPSSAHPHSGGPASALISRSHSGGSPTAAAATAASSPAGLFNPSPTLARRDLQRHVSSSRPSSALPPSSQSGWSNRHPSPLTQGVLSEQAPTLSLNRTAGPIRPFSAAGPPRTPSTSSASSQRYTSAAVNQRVETVPSPGISRAGLPLRPYSAVPQASSSVNSRPSTAVARKTLVLLSKTTAVNIDEMGEPDDWTEV</sequence>
<dbReference type="GO" id="GO:0005770">
    <property type="term" value="C:late endosome"/>
    <property type="evidence" value="ECO:0007669"/>
    <property type="project" value="TreeGrafter"/>
</dbReference>
<dbReference type="PANTHER" id="PTHR46753">
    <property type="entry name" value="FYVE AND COILED-COIL DOMAIN-CONTAINING PROTEIN 1"/>
    <property type="match status" value="1"/>
</dbReference>
<dbReference type="GO" id="GO:0005776">
    <property type="term" value="C:autophagosome"/>
    <property type="evidence" value="ECO:0007669"/>
    <property type="project" value="TreeGrafter"/>
</dbReference>